<name>A0A9P8QBE4_WICPI</name>
<reference evidence="1" key="1">
    <citation type="journal article" date="2021" name="Open Biol.">
        <title>Shared evolutionary footprints suggest mitochondrial oxidative damage underlies multiple complex I losses in fungi.</title>
        <authorList>
            <person name="Schikora-Tamarit M.A."/>
            <person name="Marcet-Houben M."/>
            <person name="Nosek J."/>
            <person name="Gabaldon T."/>
        </authorList>
    </citation>
    <scope>NUCLEOTIDE SEQUENCE</scope>
    <source>
        <strain evidence="1">CBS2887</strain>
    </source>
</reference>
<dbReference type="EMBL" id="JAEUBG010000593">
    <property type="protein sequence ID" value="KAH3687932.1"/>
    <property type="molecule type" value="Genomic_DNA"/>
</dbReference>
<evidence type="ECO:0000313" key="2">
    <source>
        <dbReference type="Proteomes" id="UP000774326"/>
    </source>
</evidence>
<evidence type="ECO:0000313" key="1">
    <source>
        <dbReference type="EMBL" id="KAH3687932.1"/>
    </source>
</evidence>
<dbReference type="AlphaFoldDB" id="A0A9P8QBE4"/>
<organism evidence="1 2">
    <name type="scientific">Wickerhamomyces pijperi</name>
    <name type="common">Yeast</name>
    <name type="synonym">Pichia pijperi</name>
    <dbReference type="NCBI Taxonomy" id="599730"/>
    <lineage>
        <taxon>Eukaryota</taxon>
        <taxon>Fungi</taxon>
        <taxon>Dikarya</taxon>
        <taxon>Ascomycota</taxon>
        <taxon>Saccharomycotina</taxon>
        <taxon>Saccharomycetes</taxon>
        <taxon>Phaffomycetales</taxon>
        <taxon>Wickerhamomycetaceae</taxon>
        <taxon>Wickerhamomyces</taxon>
    </lineage>
</organism>
<protein>
    <submittedName>
        <fullName evidence="1">Uncharacterized protein</fullName>
    </submittedName>
</protein>
<reference evidence="1" key="2">
    <citation type="submission" date="2021-01" db="EMBL/GenBank/DDBJ databases">
        <authorList>
            <person name="Schikora-Tamarit M.A."/>
        </authorList>
    </citation>
    <scope>NUCLEOTIDE SEQUENCE</scope>
    <source>
        <strain evidence="1">CBS2887</strain>
    </source>
</reference>
<proteinExistence type="predicted"/>
<keyword evidence="2" id="KW-1185">Reference proteome</keyword>
<comment type="caution">
    <text evidence="1">The sequence shown here is derived from an EMBL/GenBank/DDBJ whole genome shotgun (WGS) entry which is preliminary data.</text>
</comment>
<dbReference type="Proteomes" id="UP000774326">
    <property type="component" value="Unassembled WGS sequence"/>
</dbReference>
<accession>A0A9P8QBE4</accession>
<sequence>MDILASGAGEASANSTCSSTIVSGSHVLDFFSGSVGGTWIRHGVTTVSVGFVLQDQWTVTGDGPVLSELGGLVTGQDVHTVDLQTWDVLTSLVVVSQGGGSGGRGTHTVLVVFTGEDGCGVHVHGTTLTVGDTATTTHQFTQDSLDWGASHVGEPVTSVGGDDGVLLVDGVFNTNSNGFLTNRQVTETSNLLGLVKGVGGHFHSSDDDHVLVHL</sequence>
<gene>
    <name evidence="1" type="ORF">WICPIJ_001088</name>
</gene>